<dbReference type="SUPFAM" id="SSF74650">
    <property type="entry name" value="Galactose mutarotase-like"/>
    <property type="match status" value="1"/>
</dbReference>
<accession>A0A1H6EFQ7</accession>
<dbReference type="SMART" id="SM01065">
    <property type="entry name" value="CBM_2"/>
    <property type="match status" value="1"/>
</dbReference>
<evidence type="ECO:0000313" key="10">
    <source>
        <dbReference type="Proteomes" id="UP000236732"/>
    </source>
</evidence>
<evidence type="ECO:0000313" key="9">
    <source>
        <dbReference type="EMBL" id="SEG96638.1"/>
    </source>
</evidence>
<dbReference type="InterPro" id="IPR013784">
    <property type="entry name" value="Carb-bd-like_fold"/>
</dbReference>
<keyword evidence="7" id="KW-0732">Signal</keyword>
<dbReference type="InterPro" id="IPR051816">
    <property type="entry name" value="Glycosyl_Hydrolase_31"/>
</dbReference>
<dbReference type="SUPFAM" id="SSF49452">
    <property type="entry name" value="Starch-binding domain-like"/>
    <property type="match status" value="1"/>
</dbReference>
<dbReference type="GO" id="GO:0004556">
    <property type="term" value="F:alpha-amylase activity"/>
    <property type="evidence" value="ECO:0007669"/>
    <property type="project" value="UniProtKB-EC"/>
</dbReference>
<dbReference type="Gene3D" id="2.60.40.10">
    <property type="entry name" value="Immunoglobulins"/>
    <property type="match status" value="1"/>
</dbReference>
<protein>
    <recommendedName>
        <fullName evidence="3">alpha-amylase</fullName>
        <ecNumber evidence="3">3.2.1.1</ecNumber>
    </recommendedName>
    <alternativeName>
        <fullName evidence="4">1,4-alpha-D-glucan glucanohydrolase</fullName>
    </alternativeName>
</protein>
<dbReference type="GO" id="GO:0005975">
    <property type="term" value="P:carbohydrate metabolic process"/>
    <property type="evidence" value="ECO:0007669"/>
    <property type="project" value="InterPro"/>
</dbReference>
<evidence type="ECO:0000256" key="5">
    <source>
        <dbReference type="RuleBase" id="RU361185"/>
    </source>
</evidence>
<dbReference type="Pfam" id="PF00686">
    <property type="entry name" value="CBM_20"/>
    <property type="match status" value="1"/>
</dbReference>
<dbReference type="EC" id="3.2.1.1" evidence="3"/>
<dbReference type="InterPro" id="IPR017853">
    <property type="entry name" value="GH"/>
</dbReference>
<evidence type="ECO:0000256" key="2">
    <source>
        <dbReference type="ARBA" id="ARBA00007806"/>
    </source>
</evidence>
<dbReference type="EMBL" id="FNVT01000010">
    <property type="protein sequence ID" value="SEG96638.1"/>
    <property type="molecule type" value="Genomic_DNA"/>
</dbReference>
<keyword evidence="10" id="KW-1185">Reference proteome</keyword>
<dbReference type="InterPro" id="IPR013783">
    <property type="entry name" value="Ig-like_fold"/>
</dbReference>
<dbReference type="SUPFAM" id="SSF51011">
    <property type="entry name" value="Glycosyl hydrolase domain"/>
    <property type="match status" value="1"/>
</dbReference>
<reference evidence="9 10" key="1">
    <citation type="submission" date="2016-10" db="EMBL/GenBank/DDBJ databases">
        <authorList>
            <person name="de Groot N.N."/>
        </authorList>
    </citation>
    <scope>NUCLEOTIDE SEQUENCE [LARGE SCALE GENOMIC DNA]</scope>
    <source>
        <strain evidence="9 10">CGMCC 4.7037</strain>
    </source>
</reference>
<dbReference type="SUPFAM" id="SSF51445">
    <property type="entry name" value="(Trans)glycosidases"/>
    <property type="match status" value="1"/>
</dbReference>
<comment type="catalytic activity">
    <reaction evidence="1">
        <text>Endohydrolysis of (1-&gt;4)-alpha-D-glucosidic linkages in polysaccharides containing three or more (1-&gt;4)-alpha-linked D-glucose units.</text>
        <dbReference type="EC" id="3.2.1.1"/>
    </reaction>
</comment>
<dbReference type="Gene3D" id="2.60.40.1180">
    <property type="entry name" value="Golgi alpha-mannosidase II"/>
    <property type="match status" value="2"/>
</dbReference>
<dbReference type="Gene3D" id="3.20.20.80">
    <property type="entry name" value="Glycosidases"/>
    <property type="match status" value="1"/>
</dbReference>
<feature type="signal peptide" evidence="7">
    <location>
        <begin position="1"/>
        <end position="23"/>
    </location>
</feature>
<feature type="region of interest" description="Disordered" evidence="6">
    <location>
        <begin position="914"/>
        <end position="942"/>
    </location>
</feature>
<sequence>MKRALIFLTTLLLPLLVALPAQAAVQRVQFTSGSAYLIAEFLDDDLVHFELANGTSPGAGAPLFTTPQVAKTDYTGPASFTQAANTITTGAMKVEVTAGTLCVKVYDPARLLYEACPRNLAQAWKGLSITKGSIQNAYGLGEQFLMGGSADGDWVGRTRTPGGPYGNAMAYDTDNGPVGNAQIPVLFAVGAANLNYGLLLDQVYKQEWNLTGDPWTVDTWGDQLRWYTMAGPDLPDLRKDYMELTGRPPVPPKKAFGMWVSEFGYDGWAEIDNRLSGLRTAKFPVDGFVLDLPWFGGVTAGSDNTRMGSLTWDTAAFPSPSATIANYQANQGIGLMTIEESYVGRNLPEHADLSTRGHLVRAGCATCAPTYLTTNDWWGRGGMIDWTRDAAGDHWHTTKRQPLIDAGIQGHWLDLGEPEMYDAGDWTSGVLPGKHAHADYHNIYNLKWAESIARGYASGTKRPFMLARSGAAGMQRHGVAMWSADIGSKLTALAQQQNAQLHMSMSGIDYYGSDIGGFRREMLDSDLNELYTQWFANGAWFEVPVRPHTENLCNCAQTSPDKIGHTASNLANLRQRYELTPYYYSLAHRAYRFGEPVVPPLAYHYQNDPNVRESGNEKLIGRDLLVGVVAGAGERERDIYLPAGTWYDYATGEQLTSTGQWFPDRPLWVNGAFRLPAFARAGAILPKMHVDDKTMNVLGKRTDATTRNELVARVHPATTATNFTLYEDDGASTGYQSGAVRTTQIDQHLTGGTATVTVAASSGTYPGAPATRSNVVELVAPTQSSAVTLNGTPLTQHATKSAFDAAASGWYNAGGNLVVAKSAATAVTTAKTFAFTLGQAPVSATFRCDNGTTTPGQSVYAVGNVPQLGAWSVASAVKLTPSAYPTWTGTIGKLPPGTQVEWKCVKRQEANFPDTADQWQPGANTVFTTPATGASGTTTGTF</sequence>
<dbReference type="GO" id="GO:2001070">
    <property type="term" value="F:starch binding"/>
    <property type="evidence" value="ECO:0007669"/>
    <property type="project" value="InterPro"/>
</dbReference>
<dbReference type="InterPro" id="IPR011013">
    <property type="entry name" value="Gal_mutarotase_sf_dom"/>
</dbReference>
<dbReference type="Gene3D" id="2.60.40.1760">
    <property type="entry name" value="glycosyl hydrolase (family 31)"/>
    <property type="match status" value="1"/>
</dbReference>
<dbReference type="InterPro" id="IPR002044">
    <property type="entry name" value="CBM20"/>
</dbReference>
<dbReference type="Pfam" id="PF21365">
    <property type="entry name" value="Glyco_hydro_31_3rd"/>
    <property type="match status" value="1"/>
</dbReference>
<dbReference type="InterPro" id="IPR000322">
    <property type="entry name" value="Glyco_hydro_31_TIM"/>
</dbReference>
<evidence type="ECO:0000256" key="6">
    <source>
        <dbReference type="SAM" id="MobiDB-lite"/>
    </source>
</evidence>
<feature type="domain" description="CBM20" evidence="8">
    <location>
        <begin position="836"/>
        <end position="942"/>
    </location>
</feature>
<evidence type="ECO:0000256" key="4">
    <source>
        <dbReference type="ARBA" id="ARBA00030238"/>
    </source>
</evidence>
<name>A0A1H6EFQ7_9ACTN</name>
<organism evidence="9 10">
    <name type="scientific">Nonomuraea solani</name>
    <dbReference type="NCBI Taxonomy" id="1144553"/>
    <lineage>
        <taxon>Bacteria</taxon>
        <taxon>Bacillati</taxon>
        <taxon>Actinomycetota</taxon>
        <taxon>Actinomycetes</taxon>
        <taxon>Streptosporangiales</taxon>
        <taxon>Streptosporangiaceae</taxon>
        <taxon>Nonomuraea</taxon>
    </lineage>
</organism>
<dbReference type="PANTHER" id="PTHR43863">
    <property type="entry name" value="HYDROLASE, PUTATIVE (AFU_ORTHOLOGUE AFUA_1G03140)-RELATED"/>
    <property type="match status" value="1"/>
</dbReference>
<dbReference type="InterPro" id="IPR033403">
    <property type="entry name" value="DUF5110"/>
</dbReference>
<dbReference type="Pfam" id="PF01055">
    <property type="entry name" value="Glyco_hydro_31_2nd"/>
    <property type="match status" value="1"/>
</dbReference>
<dbReference type="InterPro" id="IPR013780">
    <property type="entry name" value="Glyco_hydro_b"/>
</dbReference>
<evidence type="ECO:0000256" key="1">
    <source>
        <dbReference type="ARBA" id="ARBA00000548"/>
    </source>
</evidence>
<dbReference type="Pfam" id="PF17137">
    <property type="entry name" value="DUF5110"/>
    <property type="match status" value="1"/>
</dbReference>
<proteinExistence type="inferred from homology"/>
<dbReference type="Proteomes" id="UP000236732">
    <property type="component" value="Unassembled WGS sequence"/>
</dbReference>
<dbReference type="AlphaFoldDB" id="A0A1H6EFQ7"/>
<dbReference type="CDD" id="cd14752">
    <property type="entry name" value="GH31_N"/>
    <property type="match status" value="1"/>
</dbReference>
<gene>
    <name evidence="9" type="ORF">SAMN05444920_11027</name>
</gene>
<dbReference type="InterPro" id="IPR048395">
    <property type="entry name" value="Glyco_hydro_31_C"/>
</dbReference>
<comment type="similarity">
    <text evidence="2 5">Belongs to the glycosyl hydrolase 31 family.</text>
</comment>
<dbReference type="PANTHER" id="PTHR43863:SF2">
    <property type="entry name" value="MALTASE-GLUCOAMYLASE"/>
    <property type="match status" value="1"/>
</dbReference>
<evidence type="ECO:0000259" key="8">
    <source>
        <dbReference type="PROSITE" id="PS51166"/>
    </source>
</evidence>
<keyword evidence="5" id="KW-0326">Glycosidase</keyword>
<evidence type="ECO:0000256" key="7">
    <source>
        <dbReference type="SAM" id="SignalP"/>
    </source>
</evidence>
<dbReference type="OrthoDB" id="176168at2"/>
<feature type="chain" id="PRO_5009296923" description="alpha-amylase" evidence="7">
    <location>
        <begin position="24"/>
        <end position="942"/>
    </location>
</feature>
<keyword evidence="5" id="KW-0378">Hydrolase</keyword>
<feature type="compositionally biased region" description="Polar residues" evidence="6">
    <location>
        <begin position="917"/>
        <end position="927"/>
    </location>
</feature>
<feature type="compositionally biased region" description="Low complexity" evidence="6">
    <location>
        <begin position="928"/>
        <end position="942"/>
    </location>
</feature>
<dbReference type="RefSeq" id="WP_103959633.1">
    <property type="nucleotide sequence ID" value="NZ_FNVT01000010.1"/>
</dbReference>
<evidence type="ECO:0000256" key="3">
    <source>
        <dbReference type="ARBA" id="ARBA00012595"/>
    </source>
</evidence>
<dbReference type="PROSITE" id="PS51166">
    <property type="entry name" value="CBM20"/>
    <property type="match status" value="1"/>
</dbReference>